<organism evidence="1 2">
    <name type="scientific">Caerostris extrusa</name>
    <name type="common">Bark spider</name>
    <name type="synonym">Caerostris bankana</name>
    <dbReference type="NCBI Taxonomy" id="172846"/>
    <lineage>
        <taxon>Eukaryota</taxon>
        <taxon>Metazoa</taxon>
        <taxon>Ecdysozoa</taxon>
        <taxon>Arthropoda</taxon>
        <taxon>Chelicerata</taxon>
        <taxon>Arachnida</taxon>
        <taxon>Araneae</taxon>
        <taxon>Araneomorphae</taxon>
        <taxon>Entelegynae</taxon>
        <taxon>Araneoidea</taxon>
        <taxon>Araneidae</taxon>
        <taxon>Caerostris</taxon>
    </lineage>
</organism>
<evidence type="ECO:0000313" key="1">
    <source>
        <dbReference type="EMBL" id="GIY40720.1"/>
    </source>
</evidence>
<name>A0AAV4T3M6_CAEEX</name>
<keyword evidence="2" id="KW-1185">Reference proteome</keyword>
<dbReference type="AlphaFoldDB" id="A0AAV4T3M6"/>
<gene>
    <name evidence="1" type="ORF">CEXT_741001</name>
</gene>
<proteinExistence type="predicted"/>
<evidence type="ECO:0000313" key="2">
    <source>
        <dbReference type="Proteomes" id="UP001054945"/>
    </source>
</evidence>
<reference evidence="1 2" key="1">
    <citation type="submission" date="2021-06" db="EMBL/GenBank/DDBJ databases">
        <title>Caerostris extrusa draft genome.</title>
        <authorList>
            <person name="Kono N."/>
            <person name="Arakawa K."/>
        </authorList>
    </citation>
    <scope>NUCLEOTIDE SEQUENCE [LARGE SCALE GENOMIC DNA]</scope>
</reference>
<dbReference type="Proteomes" id="UP001054945">
    <property type="component" value="Unassembled WGS sequence"/>
</dbReference>
<dbReference type="EMBL" id="BPLR01010649">
    <property type="protein sequence ID" value="GIY40720.1"/>
    <property type="molecule type" value="Genomic_DNA"/>
</dbReference>
<protein>
    <submittedName>
        <fullName evidence="1">Uncharacterized protein</fullName>
    </submittedName>
</protein>
<accession>A0AAV4T3M6</accession>
<comment type="caution">
    <text evidence="1">The sequence shown here is derived from an EMBL/GenBank/DDBJ whole genome shotgun (WGS) entry which is preliminary data.</text>
</comment>
<sequence>MPSQALGKHGGVALNNVLLDNHQNNCSIFVSLPDYCSETPIDVRYETPCHNRRKIYYYSRYGRRTT</sequence>